<dbReference type="EMBL" id="MU802060">
    <property type="protein sequence ID" value="KAJ3982476.1"/>
    <property type="molecule type" value="Genomic_DNA"/>
</dbReference>
<dbReference type="Proteomes" id="UP001163850">
    <property type="component" value="Unassembled WGS sequence"/>
</dbReference>
<name>A0AA38PVJ8_9AGAR</name>
<accession>A0AA38PVJ8</accession>
<comment type="caution">
    <text evidence="1">The sequence shown here is derived from an EMBL/GenBank/DDBJ whole genome shotgun (WGS) entry which is preliminary data.</text>
</comment>
<dbReference type="AlphaFoldDB" id="A0AA38PVJ8"/>
<organism evidence="1 2">
    <name type="scientific">Lentinula detonsa</name>
    <dbReference type="NCBI Taxonomy" id="2804962"/>
    <lineage>
        <taxon>Eukaryota</taxon>
        <taxon>Fungi</taxon>
        <taxon>Dikarya</taxon>
        <taxon>Basidiomycota</taxon>
        <taxon>Agaricomycotina</taxon>
        <taxon>Agaricomycetes</taxon>
        <taxon>Agaricomycetidae</taxon>
        <taxon>Agaricales</taxon>
        <taxon>Marasmiineae</taxon>
        <taxon>Omphalotaceae</taxon>
        <taxon>Lentinula</taxon>
    </lineage>
</organism>
<reference evidence="1" key="1">
    <citation type="submission" date="2022-08" db="EMBL/GenBank/DDBJ databases">
        <authorList>
            <consortium name="DOE Joint Genome Institute"/>
            <person name="Min B."/>
            <person name="Riley R."/>
            <person name="Sierra-Patev S."/>
            <person name="Naranjo-Ortiz M."/>
            <person name="Looney B."/>
            <person name="Konkel Z."/>
            <person name="Slot J.C."/>
            <person name="Sakamoto Y."/>
            <person name="Steenwyk J.L."/>
            <person name="Rokas A."/>
            <person name="Carro J."/>
            <person name="Camarero S."/>
            <person name="Ferreira P."/>
            <person name="Molpeceres G."/>
            <person name="Ruiz-Duenas F.J."/>
            <person name="Serrano A."/>
            <person name="Henrissat B."/>
            <person name="Drula E."/>
            <person name="Hughes K.W."/>
            <person name="Mata J.L."/>
            <person name="Ishikawa N.K."/>
            <person name="Vargas-Isla R."/>
            <person name="Ushijima S."/>
            <person name="Smith C.A."/>
            <person name="Ahrendt S."/>
            <person name="Andreopoulos W."/>
            <person name="He G."/>
            <person name="Labutti K."/>
            <person name="Lipzen A."/>
            <person name="Ng V."/>
            <person name="Sandor L."/>
            <person name="Barry K."/>
            <person name="Martinez A.T."/>
            <person name="Xiao Y."/>
            <person name="Gibbons J.G."/>
            <person name="Terashima K."/>
            <person name="Hibbett D.S."/>
            <person name="Grigoriev I.V."/>
        </authorList>
    </citation>
    <scope>NUCLEOTIDE SEQUENCE</scope>
    <source>
        <strain evidence="1">TFB7829</strain>
    </source>
</reference>
<gene>
    <name evidence="1" type="ORF">F5890DRAFT_361247</name>
</gene>
<proteinExistence type="predicted"/>
<sequence length="235" mass="27338">MASDMDFKLKLLAPHCLKAYFQVSSTPCFHHWTHYLGFLDIPRIFSVSYSEIELTRNHLGTTMHMSLRELAASFVLKSADSMWRRICVQVADPSPIKLRRLRVSTHNSRPIFLDMLSILISVGQPKQSQKNVKDSRHWTNQIGSTSFESAYFWVRLPILNVFRLMYNWKRVVTNAKMLVKAEYLQADWSPILPFYLCQVFAFFHSPNTLLLYIMDPLALPLIAVIELHYRTCIPA</sequence>
<protein>
    <submittedName>
        <fullName evidence="1">Uncharacterized protein</fullName>
    </submittedName>
</protein>
<evidence type="ECO:0000313" key="2">
    <source>
        <dbReference type="Proteomes" id="UP001163850"/>
    </source>
</evidence>
<evidence type="ECO:0000313" key="1">
    <source>
        <dbReference type="EMBL" id="KAJ3982476.1"/>
    </source>
</evidence>